<accession>A0ABU3BJR4</accession>
<dbReference type="RefSeq" id="WP_311385967.1">
    <property type="nucleotide sequence ID" value="NZ_JAVRHU010000003.1"/>
</dbReference>
<evidence type="ECO:0000313" key="2">
    <source>
        <dbReference type="Proteomes" id="UP001250662"/>
    </source>
</evidence>
<protein>
    <submittedName>
        <fullName evidence="1">Uncharacterized protein</fullName>
    </submittedName>
</protein>
<comment type="caution">
    <text evidence="1">The sequence shown here is derived from an EMBL/GenBank/DDBJ whole genome shotgun (WGS) entry which is preliminary data.</text>
</comment>
<dbReference type="EMBL" id="JAVRHU010000003">
    <property type="protein sequence ID" value="MDT0622403.1"/>
    <property type="molecule type" value="Genomic_DNA"/>
</dbReference>
<organism evidence="1 2">
    <name type="scientific">Croceitalea vernalis</name>
    <dbReference type="NCBI Taxonomy" id="3075599"/>
    <lineage>
        <taxon>Bacteria</taxon>
        <taxon>Pseudomonadati</taxon>
        <taxon>Bacteroidota</taxon>
        <taxon>Flavobacteriia</taxon>
        <taxon>Flavobacteriales</taxon>
        <taxon>Flavobacteriaceae</taxon>
        <taxon>Croceitalea</taxon>
    </lineage>
</organism>
<gene>
    <name evidence="1" type="ORF">RM520_12260</name>
</gene>
<sequence length="312" mass="32513">MKKIISLIVLSITIISCSDSDKVFDQIVEAETRGSTLRTIEVTENEIQYDAPTGTLTGGGFTAVVEVQDQEDGNLLSSLDVYIGYSDNTSELGNSTIGSDEVLAQSFTLADGTIGEFGLPRFSYSVTGTEMQSVLGLSGGEIAGGDNFTIRFEIVRTDGAVYSAADNSGTITGSYFSSPFEYASTLVCAPSAPIPGVWTVNMEDSYGDGWQPTTADGGGPGLTITLSDGTVFEIGLCTPYEAEAFDCTDGDSAGTATFTVPDGLTGPAVFRWNGDFWGEMSAEILSPGGNTVATVSSGTAATDLAIDFCVEE</sequence>
<name>A0ABU3BJR4_9FLAO</name>
<dbReference type="Proteomes" id="UP001250662">
    <property type="component" value="Unassembled WGS sequence"/>
</dbReference>
<dbReference type="PROSITE" id="PS51257">
    <property type="entry name" value="PROKAR_LIPOPROTEIN"/>
    <property type="match status" value="1"/>
</dbReference>
<reference evidence="1 2" key="1">
    <citation type="submission" date="2023-09" db="EMBL/GenBank/DDBJ databases">
        <authorList>
            <person name="Rey-Velasco X."/>
        </authorList>
    </citation>
    <scope>NUCLEOTIDE SEQUENCE [LARGE SCALE GENOMIC DNA]</scope>
    <source>
        <strain evidence="1 2">P007</strain>
    </source>
</reference>
<keyword evidence="2" id="KW-1185">Reference proteome</keyword>
<proteinExistence type="predicted"/>
<evidence type="ECO:0000313" key="1">
    <source>
        <dbReference type="EMBL" id="MDT0622403.1"/>
    </source>
</evidence>